<sequence>MPRIHPAVRAAFRTTGRLAPSLAVTAAYRLFRTIGPRTPVREADRATHERARRGELRVAGERVATYAWGDPAGSPVLLVHGWQSRASRFARLVDDLEQAGHHVLAFDGVAHGDSTGRRTTILDHLAIARRIADDAGPFAGVVGHSFGGLAAGIALAEGLPGAVLATVAAVPSFSALNAGFLRTIDMPPALDARHAALVAARLFPADRDPVDRFDLLRHPAPAPALFVHGTRDREVPAAAARALHAAHPRSRLLEVDAGHNSALDEAAARAAVVGHVAAGGGEHRVNVARHHQRDTQNLP</sequence>
<keyword evidence="2" id="KW-0378">Hydrolase</keyword>
<dbReference type="InterPro" id="IPR000073">
    <property type="entry name" value="AB_hydrolase_1"/>
</dbReference>
<dbReference type="SUPFAM" id="SSF53474">
    <property type="entry name" value="alpha/beta-Hydrolases"/>
    <property type="match status" value="1"/>
</dbReference>
<dbReference type="Pfam" id="PF12697">
    <property type="entry name" value="Abhydrolase_6"/>
    <property type="match status" value="1"/>
</dbReference>
<dbReference type="InterPro" id="IPR050228">
    <property type="entry name" value="Carboxylesterase_BioH"/>
</dbReference>
<protein>
    <submittedName>
        <fullName evidence="2">Lysophospholipase, alpha-beta hydrolase superfamily</fullName>
    </submittedName>
</protein>
<evidence type="ECO:0000313" key="2">
    <source>
        <dbReference type="EMBL" id="MCP2265717.1"/>
    </source>
</evidence>
<evidence type="ECO:0000313" key="3">
    <source>
        <dbReference type="Proteomes" id="UP001139493"/>
    </source>
</evidence>
<accession>A0A9X2G284</accession>
<dbReference type="EMBL" id="JAMTCS010000009">
    <property type="protein sequence ID" value="MCP2265717.1"/>
    <property type="molecule type" value="Genomic_DNA"/>
</dbReference>
<proteinExistence type="predicted"/>
<name>A0A9X2G284_9MICO</name>
<gene>
    <name evidence="2" type="ORF">APR03_003075</name>
</gene>
<dbReference type="InterPro" id="IPR029058">
    <property type="entry name" value="AB_hydrolase_fold"/>
</dbReference>
<feature type="domain" description="AB hydrolase-1" evidence="1">
    <location>
        <begin position="76"/>
        <end position="268"/>
    </location>
</feature>
<evidence type="ECO:0000259" key="1">
    <source>
        <dbReference type="Pfam" id="PF12697"/>
    </source>
</evidence>
<dbReference type="Gene3D" id="3.40.50.1820">
    <property type="entry name" value="alpha/beta hydrolase"/>
    <property type="match status" value="1"/>
</dbReference>
<dbReference type="GO" id="GO:0016787">
    <property type="term" value="F:hydrolase activity"/>
    <property type="evidence" value="ECO:0007669"/>
    <property type="project" value="UniProtKB-KW"/>
</dbReference>
<comment type="caution">
    <text evidence="2">The sequence shown here is derived from an EMBL/GenBank/DDBJ whole genome shotgun (WGS) entry which is preliminary data.</text>
</comment>
<dbReference type="AlphaFoldDB" id="A0A9X2G284"/>
<dbReference type="RefSeq" id="WP_253837043.1">
    <property type="nucleotide sequence ID" value="NZ_JAMTCS010000009.1"/>
</dbReference>
<dbReference type="PANTHER" id="PTHR43194">
    <property type="entry name" value="HYDROLASE ALPHA/BETA FOLD FAMILY"/>
    <property type="match status" value="1"/>
</dbReference>
<keyword evidence="3" id="KW-1185">Reference proteome</keyword>
<dbReference type="Proteomes" id="UP001139493">
    <property type="component" value="Unassembled WGS sequence"/>
</dbReference>
<dbReference type="PANTHER" id="PTHR43194:SF2">
    <property type="entry name" value="PEROXISOMAL MEMBRANE PROTEIN LPX1"/>
    <property type="match status" value="1"/>
</dbReference>
<reference evidence="2" key="1">
    <citation type="submission" date="2022-06" db="EMBL/GenBank/DDBJ databases">
        <title>Genomic Encyclopedia of Archaeal and Bacterial Type Strains, Phase II (KMG-II): from individual species to whole genera.</title>
        <authorList>
            <person name="Goeker M."/>
        </authorList>
    </citation>
    <scope>NUCLEOTIDE SEQUENCE</scope>
    <source>
        <strain evidence="2">DSM 26652</strain>
    </source>
</reference>
<organism evidence="2 3">
    <name type="scientific">Promicromonospora thailandica</name>
    <dbReference type="NCBI Taxonomy" id="765201"/>
    <lineage>
        <taxon>Bacteria</taxon>
        <taxon>Bacillati</taxon>
        <taxon>Actinomycetota</taxon>
        <taxon>Actinomycetes</taxon>
        <taxon>Micrococcales</taxon>
        <taxon>Promicromonosporaceae</taxon>
        <taxon>Promicromonospora</taxon>
    </lineage>
</organism>